<evidence type="ECO:0000313" key="5">
    <source>
        <dbReference type="EMBL" id="VVK12967.1"/>
    </source>
</evidence>
<feature type="domain" description="HTH tetR-type" evidence="3">
    <location>
        <begin position="19"/>
        <end position="79"/>
    </location>
</feature>
<keyword evidence="1 2" id="KW-0238">DNA-binding</keyword>
<dbReference type="InterPro" id="IPR001647">
    <property type="entry name" value="HTH_TetR"/>
</dbReference>
<dbReference type="AlphaFoldDB" id="A0A5E5YEY0"/>
<dbReference type="EMBL" id="UJZG01000021">
    <property type="protein sequence ID" value="SXE01392.1"/>
    <property type="molecule type" value="Genomic_DNA"/>
</dbReference>
<dbReference type="Proteomes" id="UP000257712">
    <property type="component" value="Unassembled WGS sequence"/>
</dbReference>
<dbReference type="Gene3D" id="1.10.357.10">
    <property type="entry name" value="Tetracycline Repressor, domain 2"/>
    <property type="match status" value="1"/>
</dbReference>
<gene>
    <name evidence="4" type="primary">kstR2_2</name>
    <name evidence="5" type="ORF">SAMEA3538468_04177</name>
    <name evidence="4" type="ORF">SAMEA3538780_04627</name>
</gene>
<keyword evidence="7" id="KW-1185">Reference proteome</keyword>
<dbReference type="EMBL" id="UJYZ02000024">
    <property type="protein sequence ID" value="VVK12967.1"/>
    <property type="molecule type" value="Genomic_DNA"/>
</dbReference>
<dbReference type="Proteomes" id="UP000259400">
    <property type="component" value="Unassembled WGS sequence"/>
</dbReference>
<proteinExistence type="predicted"/>
<accession>A0A6C2VM72</accession>
<reference evidence="4 6" key="1">
    <citation type="submission" date="2018-08" db="EMBL/GenBank/DDBJ databases">
        <authorList>
            <consortium name="Pathogen Informatics"/>
        </authorList>
    </citation>
    <scope>NUCLEOTIDE SEQUENCE [LARGE SCALE GENOMIC DNA]</scope>
    <source>
        <strain evidence="5 7">EuSCAPE_IL010</strain>
        <strain evidence="4 6">EuSCAPE_IT371</strain>
    </source>
</reference>
<accession>A0A5E5YEY0</accession>
<dbReference type="PRINTS" id="PR00455">
    <property type="entry name" value="HTHTETR"/>
</dbReference>
<protein>
    <submittedName>
        <fullName evidence="5">HTH-type transcriptional repressor KstR2</fullName>
    </submittedName>
    <submittedName>
        <fullName evidence="4">TetR family transcriptional regulator</fullName>
    </submittedName>
</protein>
<dbReference type="Pfam" id="PF00440">
    <property type="entry name" value="TetR_N"/>
    <property type="match status" value="1"/>
</dbReference>
<dbReference type="PANTHER" id="PTHR30055:SF226">
    <property type="entry name" value="HTH-TYPE TRANSCRIPTIONAL REGULATOR PKSA"/>
    <property type="match status" value="1"/>
</dbReference>
<dbReference type="InterPro" id="IPR009057">
    <property type="entry name" value="Homeodomain-like_sf"/>
</dbReference>
<sequence>MMDSRREQVSEGKVRQKQQARRAEIVAAAQKCFAEKGLHGASVADIAREAGLSVGQLYRIFASKEAIIEAIVSEIVNARVGEMIDENHNLARKAAVLAGRIPTPAATKSDNYLLMEINAEASRNPRLREILVQADRRLKEEGGRLSQRYHPGLSDARRNAASELIAVLTEGAAYRGELSASTPVDKADLEALYNMIFERLFDE</sequence>
<dbReference type="PANTHER" id="PTHR30055">
    <property type="entry name" value="HTH-TYPE TRANSCRIPTIONAL REGULATOR RUTR"/>
    <property type="match status" value="1"/>
</dbReference>
<dbReference type="PROSITE" id="PS50977">
    <property type="entry name" value="HTH_TETR_2"/>
    <property type="match status" value="1"/>
</dbReference>
<name>A0A5E5YEY0_9ENTR</name>
<evidence type="ECO:0000313" key="6">
    <source>
        <dbReference type="Proteomes" id="UP000257712"/>
    </source>
</evidence>
<evidence type="ECO:0000256" key="1">
    <source>
        <dbReference type="ARBA" id="ARBA00023125"/>
    </source>
</evidence>
<dbReference type="GO" id="GO:0000976">
    <property type="term" value="F:transcription cis-regulatory region binding"/>
    <property type="evidence" value="ECO:0007669"/>
    <property type="project" value="TreeGrafter"/>
</dbReference>
<dbReference type="SUPFAM" id="SSF46689">
    <property type="entry name" value="Homeodomain-like"/>
    <property type="match status" value="1"/>
</dbReference>
<dbReference type="InterPro" id="IPR050109">
    <property type="entry name" value="HTH-type_TetR-like_transc_reg"/>
</dbReference>
<evidence type="ECO:0000259" key="3">
    <source>
        <dbReference type="PROSITE" id="PS50977"/>
    </source>
</evidence>
<comment type="caution">
    <text evidence="4">The sequence shown here is derived from an EMBL/GenBank/DDBJ whole genome shotgun (WGS) entry which is preliminary data.</text>
</comment>
<evidence type="ECO:0000256" key="2">
    <source>
        <dbReference type="PROSITE-ProRule" id="PRU00335"/>
    </source>
</evidence>
<feature type="DNA-binding region" description="H-T-H motif" evidence="2">
    <location>
        <begin position="42"/>
        <end position="61"/>
    </location>
</feature>
<dbReference type="GO" id="GO:0003700">
    <property type="term" value="F:DNA-binding transcription factor activity"/>
    <property type="evidence" value="ECO:0007669"/>
    <property type="project" value="TreeGrafter"/>
</dbReference>
<organism evidence="4 6">
    <name type="scientific">Klebsiella quasivariicola</name>
    <dbReference type="NCBI Taxonomy" id="2026240"/>
    <lineage>
        <taxon>Bacteria</taxon>
        <taxon>Pseudomonadati</taxon>
        <taxon>Pseudomonadota</taxon>
        <taxon>Gammaproteobacteria</taxon>
        <taxon>Enterobacterales</taxon>
        <taxon>Enterobacteriaceae</taxon>
        <taxon>Klebsiella/Raoultella group</taxon>
        <taxon>Klebsiella</taxon>
        <taxon>Klebsiella pneumoniae complex</taxon>
    </lineage>
</organism>
<evidence type="ECO:0000313" key="4">
    <source>
        <dbReference type="EMBL" id="SXE01392.1"/>
    </source>
</evidence>
<evidence type="ECO:0000313" key="7">
    <source>
        <dbReference type="Proteomes" id="UP000259400"/>
    </source>
</evidence>